<feature type="transmembrane region" description="Helical" evidence="1">
    <location>
        <begin position="21"/>
        <end position="43"/>
    </location>
</feature>
<sequence length="70" mass="7707">GSRTKSTIIIIYSYSSISANWIILFIHSMNATGTIYSIAAALIKRETGTRKAFSGICITGKEHLDVYTLH</sequence>
<protein>
    <submittedName>
        <fullName evidence="2">Uncharacterized protein</fullName>
    </submittedName>
</protein>
<gene>
    <name evidence="2" type="ORF">L9F63_012077</name>
</gene>
<keyword evidence="1" id="KW-1133">Transmembrane helix</keyword>
<evidence type="ECO:0000313" key="3">
    <source>
        <dbReference type="Proteomes" id="UP001233999"/>
    </source>
</evidence>
<evidence type="ECO:0000313" key="2">
    <source>
        <dbReference type="EMBL" id="KAJ9596896.1"/>
    </source>
</evidence>
<dbReference type="Proteomes" id="UP001233999">
    <property type="component" value="Unassembled WGS sequence"/>
</dbReference>
<reference evidence="2" key="1">
    <citation type="journal article" date="2023" name="IScience">
        <title>Live-bearing cockroach genome reveals convergent evolutionary mechanisms linked to viviparity in insects and beyond.</title>
        <authorList>
            <person name="Fouks B."/>
            <person name="Harrison M.C."/>
            <person name="Mikhailova A.A."/>
            <person name="Marchal E."/>
            <person name="English S."/>
            <person name="Carruthers M."/>
            <person name="Jennings E.C."/>
            <person name="Chiamaka E.L."/>
            <person name="Frigard R.A."/>
            <person name="Pippel M."/>
            <person name="Attardo G.M."/>
            <person name="Benoit J.B."/>
            <person name="Bornberg-Bauer E."/>
            <person name="Tobe S.S."/>
        </authorList>
    </citation>
    <scope>NUCLEOTIDE SEQUENCE</scope>
    <source>
        <strain evidence="2">Stay&amp;Tobe</strain>
    </source>
</reference>
<keyword evidence="1" id="KW-0812">Transmembrane</keyword>
<name>A0AAD8AE36_DIPPU</name>
<feature type="non-terminal residue" evidence="2">
    <location>
        <position position="1"/>
    </location>
</feature>
<reference evidence="2" key="2">
    <citation type="submission" date="2023-05" db="EMBL/GenBank/DDBJ databases">
        <authorList>
            <person name="Fouks B."/>
        </authorList>
    </citation>
    <scope>NUCLEOTIDE SEQUENCE</scope>
    <source>
        <strain evidence="2">Stay&amp;Tobe</strain>
        <tissue evidence="2">Testes</tissue>
    </source>
</reference>
<proteinExistence type="predicted"/>
<keyword evidence="3" id="KW-1185">Reference proteome</keyword>
<accession>A0AAD8AE36</accession>
<organism evidence="2 3">
    <name type="scientific">Diploptera punctata</name>
    <name type="common">Pacific beetle cockroach</name>
    <dbReference type="NCBI Taxonomy" id="6984"/>
    <lineage>
        <taxon>Eukaryota</taxon>
        <taxon>Metazoa</taxon>
        <taxon>Ecdysozoa</taxon>
        <taxon>Arthropoda</taxon>
        <taxon>Hexapoda</taxon>
        <taxon>Insecta</taxon>
        <taxon>Pterygota</taxon>
        <taxon>Neoptera</taxon>
        <taxon>Polyneoptera</taxon>
        <taxon>Dictyoptera</taxon>
        <taxon>Blattodea</taxon>
        <taxon>Blaberoidea</taxon>
        <taxon>Blaberidae</taxon>
        <taxon>Diplopterinae</taxon>
        <taxon>Diploptera</taxon>
    </lineage>
</organism>
<feature type="non-terminal residue" evidence="2">
    <location>
        <position position="70"/>
    </location>
</feature>
<keyword evidence="1" id="KW-0472">Membrane</keyword>
<dbReference type="AlphaFoldDB" id="A0AAD8AE36"/>
<dbReference type="EMBL" id="JASPKZ010001956">
    <property type="protein sequence ID" value="KAJ9596896.1"/>
    <property type="molecule type" value="Genomic_DNA"/>
</dbReference>
<comment type="caution">
    <text evidence="2">The sequence shown here is derived from an EMBL/GenBank/DDBJ whole genome shotgun (WGS) entry which is preliminary data.</text>
</comment>
<evidence type="ECO:0000256" key="1">
    <source>
        <dbReference type="SAM" id="Phobius"/>
    </source>
</evidence>